<evidence type="ECO:0000256" key="1">
    <source>
        <dbReference type="ARBA" id="ARBA00008987"/>
    </source>
</evidence>
<feature type="domain" description="Thioredoxin" evidence="7">
    <location>
        <begin position="59"/>
        <end position="198"/>
    </location>
</feature>
<dbReference type="CDD" id="cd02947">
    <property type="entry name" value="TRX_family"/>
    <property type="match status" value="1"/>
</dbReference>
<dbReference type="Gramene" id="AUR62021659-RA">
    <property type="protein sequence ID" value="AUR62021659-RA:cds"/>
    <property type="gene ID" value="AUR62021659"/>
</dbReference>
<keyword evidence="9" id="KW-1185">Reference proteome</keyword>
<organism evidence="8 9">
    <name type="scientific">Chenopodium quinoa</name>
    <name type="common">Quinoa</name>
    <dbReference type="NCBI Taxonomy" id="63459"/>
    <lineage>
        <taxon>Eukaryota</taxon>
        <taxon>Viridiplantae</taxon>
        <taxon>Streptophyta</taxon>
        <taxon>Embryophyta</taxon>
        <taxon>Tracheophyta</taxon>
        <taxon>Spermatophyta</taxon>
        <taxon>Magnoliopsida</taxon>
        <taxon>eudicotyledons</taxon>
        <taxon>Gunneridae</taxon>
        <taxon>Pentapetalae</taxon>
        <taxon>Caryophyllales</taxon>
        <taxon>Chenopodiaceae</taxon>
        <taxon>Chenopodioideae</taxon>
        <taxon>Atripliceae</taxon>
        <taxon>Chenopodium</taxon>
    </lineage>
</organism>
<accession>A0A803M127</accession>
<dbReference type="SUPFAM" id="SSF52833">
    <property type="entry name" value="Thioredoxin-like"/>
    <property type="match status" value="1"/>
</dbReference>
<dbReference type="InterPro" id="IPR036249">
    <property type="entry name" value="Thioredoxin-like_sf"/>
</dbReference>
<dbReference type="PANTHER" id="PTHR43601">
    <property type="entry name" value="THIOREDOXIN, MITOCHONDRIAL"/>
    <property type="match status" value="1"/>
</dbReference>
<keyword evidence="2" id="KW-0813">Transport</keyword>
<protein>
    <recommendedName>
        <fullName evidence="7">Thioredoxin domain-containing protein</fullName>
    </recommendedName>
</protein>
<dbReference type="Proteomes" id="UP000596660">
    <property type="component" value="Unplaced"/>
</dbReference>
<evidence type="ECO:0000259" key="7">
    <source>
        <dbReference type="PROSITE" id="PS51352"/>
    </source>
</evidence>
<keyword evidence="4" id="KW-1015">Disulfide bond</keyword>
<dbReference type="EnsemblPlants" id="AUR62021659-RA">
    <property type="protein sequence ID" value="AUR62021659-RA:cds"/>
    <property type="gene ID" value="AUR62021659"/>
</dbReference>
<dbReference type="PANTHER" id="PTHR43601:SF17">
    <property type="entry name" value="THIOREDOXIN-LIKE 1-2, CHLOROPLASTIC"/>
    <property type="match status" value="1"/>
</dbReference>
<dbReference type="PROSITE" id="PS51352">
    <property type="entry name" value="THIOREDOXIN_2"/>
    <property type="match status" value="1"/>
</dbReference>
<dbReference type="GO" id="GO:0009507">
    <property type="term" value="C:chloroplast"/>
    <property type="evidence" value="ECO:0007669"/>
    <property type="project" value="TreeGrafter"/>
</dbReference>
<feature type="compositionally biased region" description="Acidic residues" evidence="6">
    <location>
        <begin position="30"/>
        <end position="52"/>
    </location>
</feature>
<dbReference type="FunFam" id="3.40.30.10:FF:000199">
    <property type="entry name" value="Thioredoxin-like 1-2, chloroplastic"/>
    <property type="match status" value="1"/>
</dbReference>
<evidence type="ECO:0000256" key="5">
    <source>
        <dbReference type="ARBA" id="ARBA00023284"/>
    </source>
</evidence>
<comment type="similarity">
    <text evidence="1">Belongs to the thioredoxin family.</text>
</comment>
<keyword evidence="5" id="KW-0676">Redox-active center</keyword>
<evidence type="ECO:0000256" key="6">
    <source>
        <dbReference type="SAM" id="MobiDB-lite"/>
    </source>
</evidence>
<proteinExistence type="inferred from homology"/>
<evidence type="ECO:0000313" key="8">
    <source>
        <dbReference type="EnsemblPlants" id="AUR62021659-RA:cds"/>
    </source>
</evidence>
<dbReference type="InterPro" id="IPR013766">
    <property type="entry name" value="Thioredoxin_domain"/>
</dbReference>
<evidence type="ECO:0000256" key="2">
    <source>
        <dbReference type="ARBA" id="ARBA00022448"/>
    </source>
</evidence>
<evidence type="ECO:0000256" key="4">
    <source>
        <dbReference type="ARBA" id="ARBA00023157"/>
    </source>
</evidence>
<reference evidence="8" key="2">
    <citation type="submission" date="2021-03" db="UniProtKB">
        <authorList>
            <consortium name="EnsemblPlants"/>
        </authorList>
    </citation>
    <scope>IDENTIFICATION</scope>
</reference>
<sequence length="264" mass="29995">MFAQWRKDSTAKVQHRIVRRIWRANRSESDNEGDDNVDQSDNEDDESEDHMEVDDQKNLPISTTKFSVQAQASYCVSKAMRWWEKTLKPNMIEIRSAQHLDDELKNAFDNLVIVDFYSPGCGGCKSLHPKICQLAESNPDAIFLKVNYEELKPMCHALNIHVLPFFRFYRGAEGRVCSFSCTISTIKKFKDALAKHNTERSCSLGEAKGLEESEMIKLASMGQLSLDSRVPTSIKDGLLEELMLEKMDFSNSKNVTANNAMLVS</sequence>
<dbReference type="Gene3D" id="3.40.30.10">
    <property type="entry name" value="Glutaredoxin"/>
    <property type="match status" value="1"/>
</dbReference>
<dbReference type="Pfam" id="PF00085">
    <property type="entry name" value="Thioredoxin"/>
    <property type="match status" value="1"/>
</dbReference>
<name>A0A803M127_CHEQI</name>
<reference evidence="8" key="1">
    <citation type="journal article" date="2017" name="Nature">
        <title>The genome of Chenopodium quinoa.</title>
        <authorList>
            <person name="Jarvis D.E."/>
            <person name="Ho Y.S."/>
            <person name="Lightfoot D.J."/>
            <person name="Schmoeckel S.M."/>
            <person name="Li B."/>
            <person name="Borm T.J.A."/>
            <person name="Ohyanagi H."/>
            <person name="Mineta K."/>
            <person name="Michell C.T."/>
            <person name="Saber N."/>
            <person name="Kharbatia N.M."/>
            <person name="Rupper R.R."/>
            <person name="Sharp A.R."/>
            <person name="Dally N."/>
            <person name="Boughton B.A."/>
            <person name="Woo Y.H."/>
            <person name="Gao G."/>
            <person name="Schijlen E.G.W.M."/>
            <person name="Guo X."/>
            <person name="Momin A.A."/>
            <person name="Negrao S."/>
            <person name="Al-Babili S."/>
            <person name="Gehring C."/>
            <person name="Roessner U."/>
            <person name="Jung C."/>
            <person name="Murphy K."/>
            <person name="Arold S.T."/>
            <person name="Gojobori T."/>
            <person name="van der Linden C.G."/>
            <person name="van Loo E.N."/>
            <person name="Jellen E.N."/>
            <person name="Maughan P.J."/>
            <person name="Tester M."/>
        </authorList>
    </citation>
    <scope>NUCLEOTIDE SEQUENCE [LARGE SCALE GENOMIC DNA]</scope>
    <source>
        <strain evidence="8">cv. PI 614886</strain>
    </source>
</reference>
<keyword evidence="3" id="KW-0249">Electron transport</keyword>
<feature type="region of interest" description="Disordered" evidence="6">
    <location>
        <begin position="24"/>
        <end position="58"/>
    </location>
</feature>
<dbReference type="GO" id="GO:0045454">
    <property type="term" value="P:cell redox homeostasis"/>
    <property type="evidence" value="ECO:0007669"/>
    <property type="project" value="TreeGrafter"/>
</dbReference>
<evidence type="ECO:0000313" key="9">
    <source>
        <dbReference type="Proteomes" id="UP000596660"/>
    </source>
</evidence>
<evidence type="ECO:0000256" key="3">
    <source>
        <dbReference type="ARBA" id="ARBA00022982"/>
    </source>
</evidence>
<dbReference type="AlphaFoldDB" id="A0A803M127"/>